<reference evidence="2 3" key="1">
    <citation type="submission" date="2019-01" db="EMBL/GenBank/DDBJ databases">
        <title>PMF-metabolizing Aryl O-demethylase.</title>
        <authorList>
            <person name="Kim M."/>
        </authorList>
    </citation>
    <scope>NUCLEOTIDE SEQUENCE [LARGE SCALE GENOMIC DNA]</scope>
    <source>
        <strain evidence="2 3">PMF1</strain>
    </source>
</reference>
<dbReference type="RefSeq" id="WP_130179875.1">
    <property type="nucleotide sequence ID" value="NZ_CP035945.1"/>
</dbReference>
<organism evidence="2 3">
    <name type="scientific">Blautia producta</name>
    <dbReference type="NCBI Taxonomy" id="33035"/>
    <lineage>
        <taxon>Bacteria</taxon>
        <taxon>Bacillati</taxon>
        <taxon>Bacillota</taxon>
        <taxon>Clostridia</taxon>
        <taxon>Lachnospirales</taxon>
        <taxon>Lachnospiraceae</taxon>
        <taxon>Blautia</taxon>
    </lineage>
</organism>
<protein>
    <recommendedName>
        <fullName evidence="4">ImmA/IrrE family metallo-endopeptidase</fullName>
    </recommendedName>
</protein>
<evidence type="ECO:0000313" key="2">
    <source>
        <dbReference type="EMBL" id="QBE95265.1"/>
    </source>
</evidence>
<evidence type="ECO:0000256" key="1">
    <source>
        <dbReference type="SAM" id="MobiDB-lite"/>
    </source>
</evidence>
<feature type="region of interest" description="Disordered" evidence="1">
    <location>
        <begin position="62"/>
        <end position="84"/>
    </location>
</feature>
<feature type="compositionally biased region" description="Basic and acidic residues" evidence="1">
    <location>
        <begin position="63"/>
        <end position="84"/>
    </location>
</feature>
<dbReference type="Proteomes" id="UP000289794">
    <property type="component" value="Chromosome"/>
</dbReference>
<dbReference type="KEGG" id="bpro:PMF13cell1_00780"/>
<accession>A0A4P6LUD3</accession>
<sequence>MIETENIFVYFMNMDIHVPEQVVKNKDGTYSIFLNSRLTYESNMQSYRHAIEHIINGDFEGSDTNKIESKGHNLDPSKELRMYN</sequence>
<evidence type="ECO:0000313" key="3">
    <source>
        <dbReference type="Proteomes" id="UP000289794"/>
    </source>
</evidence>
<dbReference type="EMBL" id="CP035945">
    <property type="protein sequence ID" value="QBE95265.1"/>
    <property type="molecule type" value="Genomic_DNA"/>
</dbReference>
<name>A0A4P6LUD3_9FIRM</name>
<gene>
    <name evidence="2" type="ORF">PMF13cell1_00780</name>
</gene>
<proteinExistence type="predicted"/>
<evidence type="ECO:0008006" key="4">
    <source>
        <dbReference type="Google" id="ProtNLM"/>
    </source>
</evidence>
<dbReference type="AlphaFoldDB" id="A0A4P6LUD3"/>